<sequence>MPVADLPRRPEQDPPETRSMWTLRTTLRRTSLTTARPQRRALTAAAIAQGKVPIDKLFVTSTEVTKKTAPVLIGLANTLEQKFARVGYFRPIQPSAESSMADHHVEVMREQLGLAKDVHQLYGVTSERAIESWLNGKEDDLVEEILDRFEACREGHDFMIIEGSHISRHESAMSWKINVDIAKAIGSPVLTISDFSESANTNGELLEEILSRTALNADQVEGAGLNFIGNIANRVNTKDPKALREALRAKGGEKDLPFLGFMPKDDFIASKRLNEVTHQLGAKQLFGTKAIPNNVVVTSAVVATSALKDLFAHLKNYKDGALVITSADRSDVMLGLMASRLPGILPNVSAIVLTNGSYPHSNTQEILQGVEALDKTGLSIPIFSVPEDTFTTADKFSKVSTDILPTSQLKIDRSKQLFDDFVGKEGLIGELDEGMVVNRSPKQFQHFLFSKSRAVQRHIVLTEGEDIRVLQAADQVLRQKLSKVTILGNPDDIERHAKSLNLDLSRANIVRTADSDLLEKYVIQYFEKRKHKGVTPESARDAVLEETCFGTMMVELGDADGMVSGACHTTANTIRPALQLIKTTPNRPIVSSVFFMCLEDGVRIYGDCAVNTDPSAQDLAQIAVTSAESAEAFGLIPKVALLSYATGDSNSGPIIDKVREATKIAQELRPDLDIYGPIQYDAAVDASIAKTKLKAIPSGAKVGGQANVLIFPDLNTGNNTYKAVQQSTGCVAMGPMLQGLRKPVNDLSRGATVKDIVTTVAITAIQADQVILKREAEAVAAKL</sequence>
<gene>
    <name evidence="8" type="ORF">PHYPSEUDO_005975</name>
</gene>
<dbReference type="PANTHER" id="PTHR43356:SF3">
    <property type="entry name" value="PHOSPHATE ACETYLTRANSFERASE"/>
    <property type="match status" value="1"/>
</dbReference>
<proteinExistence type="predicted"/>
<dbReference type="InterPro" id="IPR004614">
    <property type="entry name" value="P_AcTrfase"/>
</dbReference>
<organism evidence="8 9">
    <name type="scientific">Phytophthora pseudosyringae</name>
    <dbReference type="NCBI Taxonomy" id="221518"/>
    <lineage>
        <taxon>Eukaryota</taxon>
        <taxon>Sar</taxon>
        <taxon>Stramenopiles</taxon>
        <taxon>Oomycota</taxon>
        <taxon>Peronosporomycetes</taxon>
        <taxon>Peronosporales</taxon>
        <taxon>Peronosporaceae</taxon>
        <taxon>Phytophthora</taxon>
    </lineage>
</organism>
<dbReference type="PANTHER" id="PTHR43356">
    <property type="entry name" value="PHOSPHATE ACETYLTRANSFERASE"/>
    <property type="match status" value="1"/>
</dbReference>
<evidence type="ECO:0000256" key="4">
    <source>
        <dbReference type="ARBA" id="ARBA00023315"/>
    </source>
</evidence>
<evidence type="ECO:0000256" key="3">
    <source>
        <dbReference type="ARBA" id="ARBA00022679"/>
    </source>
</evidence>
<evidence type="ECO:0000259" key="6">
    <source>
        <dbReference type="Pfam" id="PF01515"/>
    </source>
</evidence>
<keyword evidence="4" id="KW-0012">Acyltransferase</keyword>
<evidence type="ECO:0000313" key="9">
    <source>
        <dbReference type="Proteomes" id="UP000694044"/>
    </source>
</evidence>
<dbReference type="GO" id="GO:0016407">
    <property type="term" value="F:acetyltransferase activity"/>
    <property type="evidence" value="ECO:0007669"/>
    <property type="project" value="InterPro"/>
</dbReference>
<dbReference type="Pfam" id="PF07085">
    <property type="entry name" value="DRTGG"/>
    <property type="match status" value="1"/>
</dbReference>
<keyword evidence="3" id="KW-0808">Transferase</keyword>
<evidence type="ECO:0000256" key="1">
    <source>
        <dbReference type="ARBA" id="ARBA00004989"/>
    </source>
</evidence>
<dbReference type="InterPro" id="IPR050500">
    <property type="entry name" value="Phos_Acetyltrans/Butyryltrans"/>
</dbReference>
<feature type="domain" description="Phosphate acetyl/butaryl transferase" evidence="6">
    <location>
        <begin position="446"/>
        <end position="764"/>
    </location>
</feature>
<evidence type="ECO:0000259" key="7">
    <source>
        <dbReference type="Pfam" id="PF07085"/>
    </source>
</evidence>
<dbReference type="OrthoDB" id="67445at2759"/>
<feature type="domain" description="DRTGG" evidence="7">
    <location>
        <begin position="275"/>
        <end position="396"/>
    </location>
</feature>
<dbReference type="NCBIfam" id="TIGR00651">
    <property type="entry name" value="pta"/>
    <property type="match status" value="1"/>
</dbReference>
<evidence type="ECO:0000256" key="5">
    <source>
        <dbReference type="ARBA" id="ARBA00031108"/>
    </source>
</evidence>
<reference evidence="8" key="1">
    <citation type="submission" date="2021-02" db="EMBL/GenBank/DDBJ databases">
        <authorList>
            <person name="Palmer J.M."/>
        </authorList>
    </citation>
    <scope>NUCLEOTIDE SEQUENCE</scope>
    <source>
        <strain evidence="8">SCRP734</strain>
    </source>
</reference>
<dbReference type="EMBL" id="JAGDFM010000243">
    <property type="protein sequence ID" value="KAG7381518.1"/>
    <property type="molecule type" value="Genomic_DNA"/>
</dbReference>
<dbReference type="AlphaFoldDB" id="A0A8T1VMU3"/>
<dbReference type="Proteomes" id="UP000694044">
    <property type="component" value="Unassembled WGS sequence"/>
</dbReference>
<protein>
    <recommendedName>
        <fullName evidence="2">Phosphate acetyltransferase</fullName>
    </recommendedName>
    <alternativeName>
        <fullName evidence="5">Phosphotransacetylase</fullName>
    </alternativeName>
</protein>
<comment type="pathway">
    <text evidence="1">Metabolic intermediate biosynthesis; acetyl-CoA biosynthesis; acetyl-CoA from acetate: step 2/2.</text>
</comment>
<dbReference type="Pfam" id="PF01515">
    <property type="entry name" value="PTA_PTB"/>
    <property type="match status" value="1"/>
</dbReference>
<keyword evidence="9" id="KW-1185">Reference proteome</keyword>
<evidence type="ECO:0000313" key="8">
    <source>
        <dbReference type="EMBL" id="KAG7381518.1"/>
    </source>
</evidence>
<dbReference type="InterPro" id="IPR010766">
    <property type="entry name" value="DRTGG"/>
</dbReference>
<name>A0A8T1VMU3_9STRA</name>
<dbReference type="InterPro" id="IPR002505">
    <property type="entry name" value="PTA_PTB"/>
</dbReference>
<dbReference type="NCBIfam" id="NF004167">
    <property type="entry name" value="PRK05632.1"/>
    <property type="match status" value="1"/>
</dbReference>
<accession>A0A8T1VMU3</accession>
<dbReference type="NCBIfam" id="NF007233">
    <property type="entry name" value="PRK09653.1"/>
    <property type="match status" value="1"/>
</dbReference>
<evidence type="ECO:0000256" key="2">
    <source>
        <dbReference type="ARBA" id="ARBA00021528"/>
    </source>
</evidence>
<comment type="caution">
    <text evidence="8">The sequence shown here is derived from an EMBL/GenBank/DDBJ whole genome shotgun (WGS) entry which is preliminary data.</text>
</comment>
<dbReference type="Pfam" id="PF13500">
    <property type="entry name" value="AAA_26"/>
    <property type="match status" value="1"/>
</dbReference>